<dbReference type="InterPro" id="IPR001547">
    <property type="entry name" value="Glyco_hydro_5"/>
</dbReference>
<comment type="similarity">
    <text evidence="2">Belongs to the glycosyl hydrolase 5 (cellulase A) family.</text>
</comment>
<dbReference type="EMBL" id="CAJVPS010010893">
    <property type="protein sequence ID" value="CAG8660978.1"/>
    <property type="molecule type" value="Genomic_DNA"/>
</dbReference>
<comment type="caution">
    <text evidence="7">The sequence shown here is derived from an EMBL/GenBank/DDBJ whole genome shotgun (WGS) entry which is preliminary data.</text>
</comment>
<gene>
    <name evidence="7" type="ORF">ALEPTO_LOCUS10321</name>
</gene>
<evidence type="ECO:0000259" key="6">
    <source>
        <dbReference type="Pfam" id="PF26410"/>
    </source>
</evidence>
<proteinExistence type="inferred from homology"/>
<protein>
    <recommendedName>
        <fullName evidence="3">mannan endo-1,4-beta-mannosidase</fullName>
        <ecNumber evidence="3">3.2.1.78</ecNumber>
    </recommendedName>
</protein>
<evidence type="ECO:0000313" key="7">
    <source>
        <dbReference type="EMBL" id="CAG8660978.1"/>
    </source>
</evidence>
<dbReference type="AlphaFoldDB" id="A0A9N9E1X9"/>
<accession>A0A9N9E1X9</accession>
<dbReference type="Proteomes" id="UP000789508">
    <property type="component" value="Unassembled WGS sequence"/>
</dbReference>
<reference evidence="7" key="1">
    <citation type="submission" date="2021-06" db="EMBL/GenBank/DDBJ databases">
        <authorList>
            <person name="Kallberg Y."/>
            <person name="Tangrot J."/>
            <person name="Rosling A."/>
        </authorList>
    </citation>
    <scope>NUCLEOTIDE SEQUENCE</scope>
    <source>
        <strain evidence="7">FL130A</strain>
    </source>
</reference>
<evidence type="ECO:0000256" key="4">
    <source>
        <dbReference type="ARBA" id="ARBA00022801"/>
    </source>
</evidence>
<dbReference type="PANTHER" id="PTHR31451">
    <property type="match status" value="1"/>
</dbReference>
<dbReference type="Gene3D" id="3.20.20.80">
    <property type="entry name" value="Glycosidases"/>
    <property type="match status" value="1"/>
</dbReference>
<feature type="domain" description="Glycoside hydrolase family 5" evidence="6">
    <location>
        <begin position="24"/>
        <end position="430"/>
    </location>
</feature>
<dbReference type="OrthoDB" id="406631at2759"/>
<keyword evidence="8" id="KW-1185">Reference proteome</keyword>
<evidence type="ECO:0000313" key="8">
    <source>
        <dbReference type="Proteomes" id="UP000789508"/>
    </source>
</evidence>
<dbReference type="EC" id="3.2.1.78" evidence="3"/>
<comment type="catalytic activity">
    <reaction evidence="1">
        <text>Random hydrolysis of (1-&gt;4)-beta-D-mannosidic linkages in mannans, galactomannans and glucomannans.</text>
        <dbReference type="EC" id="3.2.1.78"/>
    </reaction>
</comment>
<evidence type="ECO:0000256" key="2">
    <source>
        <dbReference type="ARBA" id="ARBA00005641"/>
    </source>
</evidence>
<dbReference type="GO" id="GO:0016985">
    <property type="term" value="F:mannan endo-1,4-beta-mannosidase activity"/>
    <property type="evidence" value="ECO:0007669"/>
    <property type="project" value="UniProtKB-EC"/>
</dbReference>
<dbReference type="InterPro" id="IPR045053">
    <property type="entry name" value="MAN-like"/>
</dbReference>
<evidence type="ECO:0000256" key="5">
    <source>
        <dbReference type="ARBA" id="ARBA00023295"/>
    </source>
</evidence>
<evidence type="ECO:0000256" key="3">
    <source>
        <dbReference type="ARBA" id="ARBA00012706"/>
    </source>
</evidence>
<keyword evidence="5" id="KW-0326">Glycosidase</keyword>
<keyword evidence="4" id="KW-0378">Hydrolase</keyword>
<name>A0A9N9E1X9_9GLOM</name>
<dbReference type="InterPro" id="IPR017853">
    <property type="entry name" value="GH"/>
</dbReference>
<evidence type="ECO:0000256" key="1">
    <source>
        <dbReference type="ARBA" id="ARBA00001678"/>
    </source>
</evidence>
<dbReference type="PANTHER" id="PTHR31451:SF40">
    <property type="entry name" value="GLYCOSIDE HYDROLASE FAMILY 5 DOMAIN-CONTAINING PROTEIN"/>
    <property type="match status" value="1"/>
</dbReference>
<organism evidence="7 8">
    <name type="scientific">Ambispora leptoticha</name>
    <dbReference type="NCBI Taxonomy" id="144679"/>
    <lineage>
        <taxon>Eukaryota</taxon>
        <taxon>Fungi</taxon>
        <taxon>Fungi incertae sedis</taxon>
        <taxon>Mucoromycota</taxon>
        <taxon>Glomeromycotina</taxon>
        <taxon>Glomeromycetes</taxon>
        <taxon>Archaeosporales</taxon>
        <taxon>Ambisporaceae</taxon>
        <taxon>Ambispora</taxon>
    </lineage>
</organism>
<dbReference type="SUPFAM" id="SSF51445">
    <property type="entry name" value="(Trans)glycosidases"/>
    <property type="match status" value="1"/>
</dbReference>
<dbReference type="Pfam" id="PF26410">
    <property type="entry name" value="GH5_mannosidase"/>
    <property type="match status" value="1"/>
</dbReference>
<sequence>MQKYELENYQKQLPSSSSMSPAVSFVKVNGTSFEQNGKPLFLIGANYWQAMNLGMAVGGNRTRVLADLEKLKEYGVNNIRVMAASEGPPGEPYRMYPALMNSPGEYDENVFEGLDWFLDQLEKYGMTATMTLSNYWHWSGGFVQYVNWAEDGKTPIPYPQGPDFDALEKYAARFYSDPAVEPRCQEIYRNLVRTVVTRRNTVNRKLYRDDPVILAWELANEPQVIEGSNAHSIIYKWIDSSAAFIKSLDPNHLVSTGAEGKNGKEWFLTMHTSENIDFASAHVWVENWGYYNSSDPSVKNFERAKQFMLNFLQNASNWSTHILKKPVYLAEYGMARDGWTKISKYDPAAPVTNKNKYYEALTDKVFELGKEKAFSGQAFWAYSGIARPSDPAPQWLGDPPHEPPGWYGVYDSDKETLEIIGKHARRVEQLLK</sequence>